<dbReference type="AlphaFoldDB" id="A0A367FT92"/>
<gene>
    <name evidence="1" type="ORF">DQ384_04875</name>
</gene>
<proteinExistence type="predicted"/>
<dbReference type="OrthoDB" id="3661391at2"/>
<organism evidence="1 2">
    <name type="scientific">Sphaerisporangium album</name>
    <dbReference type="NCBI Taxonomy" id="509200"/>
    <lineage>
        <taxon>Bacteria</taxon>
        <taxon>Bacillati</taxon>
        <taxon>Actinomycetota</taxon>
        <taxon>Actinomycetes</taxon>
        <taxon>Streptosporangiales</taxon>
        <taxon>Streptosporangiaceae</taxon>
        <taxon>Sphaerisporangium</taxon>
    </lineage>
</organism>
<comment type="caution">
    <text evidence="1">The sequence shown here is derived from an EMBL/GenBank/DDBJ whole genome shotgun (WGS) entry which is preliminary data.</text>
</comment>
<sequence>MTCEQRRLPGPFSFGAGMADTHGVERRVAMVAHHLAGVTRLADVVHLVEEDRRVQVAYSVPPSSRYSNGAHDHLRASGAWEMPWSQAVETRWDLVVAAGDGLLERLPGPIMTLSHGVGPNGYVARRGGPGLPAPRAVPGFGAQALSMYGRVIASAIVMAHEDHRRVLAAHCPEALPAAVVAGDPCFDRMLASLPYRTAYRNALGASPGQRVVVVSSHHQSGSLISRYPSLLQALSDELPSERFRVVLVLHPQVWAAHGKRQVTAWFSRSINAGVALLPPEEGWRAALVAADEMLADHSSVACYGAALGVPTLLAPFAADDVLPGSLFARLAEVAPVLDPGSPLAGQLDDARRAWSPSNAAMLRAHLTSAPGGAAREIRRTMYRLLRLPEPEADPVTRPVPLPRPLGSVVQ</sequence>
<accession>A0A367FT92</accession>
<reference evidence="1 2" key="1">
    <citation type="submission" date="2018-06" db="EMBL/GenBank/DDBJ databases">
        <title>Sphaerisporangium craniellae sp. nov., isolated from a marine sponge in the South China Sea.</title>
        <authorList>
            <person name="Li L."/>
        </authorList>
    </citation>
    <scope>NUCLEOTIDE SEQUENCE [LARGE SCALE GENOMIC DNA]</scope>
    <source>
        <strain evidence="1 2">CCTCC AA 208026</strain>
    </source>
</reference>
<protein>
    <submittedName>
        <fullName evidence="1">Uncharacterized protein</fullName>
    </submittedName>
</protein>
<dbReference type="SUPFAM" id="SSF53756">
    <property type="entry name" value="UDP-Glycosyltransferase/glycogen phosphorylase"/>
    <property type="match status" value="1"/>
</dbReference>
<evidence type="ECO:0000313" key="1">
    <source>
        <dbReference type="EMBL" id="RCG32805.1"/>
    </source>
</evidence>
<dbReference type="Proteomes" id="UP000253094">
    <property type="component" value="Unassembled WGS sequence"/>
</dbReference>
<dbReference type="EMBL" id="QOIL01000002">
    <property type="protein sequence ID" value="RCG32805.1"/>
    <property type="molecule type" value="Genomic_DNA"/>
</dbReference>
<dbReference type="RefSeq" id="WP_114027438.1">
    <property type="nucleotide sequence ID" value="NZ_QOIL01000002.1"/>
</dbReference>
<keyword evidence="2" id="KW-1185">Reference proteome</keyword>
<evidence type="ECO:0000313" key="2">
    <source>
        <dbReference type="Proteomes" id="UP000253094"/>
    </source>
</evidence>
<name>A0A367FT92_9ACTN</name>